<feature type="domain" description="Pectinesterase catalytic" evidence="9">
    <location>
        <begin position="27"/>
        <end position="272"/>
    </location>
</feature>
<dbReference type="PANTHER" id="PTHR31321:SF97">
    <property type="entry name" value="PECTINESTERASE"/>
    <property type="match status" value="1"/>
</dbReference>
<dbReference type="SUPFAM" id="SSF51126">
    <property type="entry name" value="Pectin lyase-like"/>
    <property type="match status" value="2"/>
</dbReference>
<reference evidence="10 11" key="1">
    <citation type="journal article" date="2020" name="BMC Genomics">
        <title>Intraspecific diversification of the crop wild relative Brassica cretica Lam. using demographic model selection.</title>
        <authorList>
            <person name="Kioukis A."/>
            <person name="Michalopoulou V.A."/>
            <person name="Briers L."/>
            <person name="Pirintsos S."/>
            <person name="Studholme D.J."/>
            <person name="Pavlidis P."/>
            <person name="Sarris P.F."/>
        </authorList>
    </citation>
    <scope>NUCLEOTIDE SEQUENCE [LARGE SCALE GENOMIC DNA]</scope>
    <source>
        <strain evidence="11">cv. PFS-1207/04</strain>
    </source>
</reference>
<keyword evidence="11" id="KW-1185">Reference proteome</keyword>
<dbReference type="InterPro" id="IPR011050">
    <property type="entry name" value="Pectin_lyase_fold/virulence"/>
</dbReference>
<evidence type="ECO:0000256" key="5">
    <source>
        <dbReference type="ARBA" id="ARBA00023085"/>
    </source>
</evidence>
<evidence type="ECO:0000256" key="1">
    <source>
        <dbReference type="ARBA" id="ARBA00005184"/>
    </source>
</evidence>
<keyword evidence="5 8" id="KW-0063">Aspartyl esterase</keyword>
<comment type="similarity">
    <text evidence="2">Belongs to the pectinesterase family.</text>
</comment>
<dbReference type="InterPro" id="IPR033131">
    <property type="entry name" value="Pectinesterase_Asp_AS"/>
</dbReference>
<evidence type="ECO:0000256" key="2">
    <source>
        <dbReference type="ARBA" id="ARBA00008891"/>
    </source>
</evidence>
<organism evidence="10 11">
    <name type="scientific">Brassica cretica</name>
    <name type="common">Mustard</name>
    <dbReference type="NCBI Taxonomy" id="69181"/>
    <lineage>
        <taxon>Eukaryota</taxon>
        <taxon>Viridiplantae</taxon>
        <taxon>Streptophyta</taxon>
        <taxon>Embryophyta</taxon>
        <taxon>Tracheophyta</taxon>
        <taxon>Spermatophyta</taxon>
        <taxon>Magnoliopsida</taxon>
        <taxon>eudicotyledons</taxon>
        <taxon>Gunneridae</taxon>
        <taxon>Pentapetalae</taxon>
        <taxon>rosids</taxon>
        <taxon>malvids</taxon>
        <taxon>Brassicales</taxon>
        <taxon>Brassicaceae</taxon>
        <taxon>Brassiceae</taxon>
        <taxon>Brassica</taxon>
    </lineage>
</organism>
<dbReference type="PANTHER" id="PTHR31321">
    <property type="entry name" value="ACYL-COA THIOESTER HYDROLASE YBHC-RELATED"/>
    <property type="match status" value="1"/>
</dbReference>
<evidence type="ECO:0000256" key="6">
    <source>
        <dbReference type="ARBA" id="ARBA00047928"/>
    </source>
</evidence>
<comment type="pathway">
    <text evidence="1 8">Glycan metabolism; pectin degradation; 2-dehydro-3-deoxy-D-gluconate from pectin: step 1/5.</text>
</comment>
<gene>
    <name evidence="10" type="ORF">DY000_02004898</name>
</gene>
<dbReference type="InterPro" id="IPR012334">
    <property type="entry name" value="Pectin_lyas_fold"/>
</dbReference>
<keyword evidence="8" id="KW-0732">Signal</keyword>
<evidence type="ECO:0000256" key="8">
    <source>
        <dbReference type="RuleBase" id="RU000589"/>
    </source>
</evidence>
<dbReference type="EMBL" id="QGKV02000832">
    <property type="protein sequence ID" value="KAF3546323.1"/>
    <property type="molecule type" value="Genomic_DNA"/>
</dbReference>
<evidence type="ECO:0000259" key="9">
    <source>
        <dbReference type="Pfam" id="PF01095"/>
    </source>
</evidence>
<dbReference type="InterPro" id="IPR000070">
    <property type="entry name" value="Pectinesterase_cat"/>
</dbReference>
<proteinExistence type="inferred from homology"/>
<dbReference type="Pfam" id="PF01095">
    <property type="entry name" value="Pectinesterase"/>
    <property type="match status" value="2"/>
</dbReference>
<dbReference type="Gene3D" id="2.160.20.10">
    <property type="entry name" value="Single-stranded right-handed beta-helix, Pectin lyase-like"/>
    <property type="match status" value="2"/>
</dbReference>
<evidence type="ECO:0000313" key="11">
    <source>
        <dbReference type="Proteomes" id="UP000266723"/>
    </source>
</evidence>
<feature type="chain" id="PRO_5044984748" description="Pectinesterase" evidence="8">
    <location>
        <begin position="23"/>
        <end position="412"/>
    </location>
</feature>
<evidence type="ECO:0000313" key="10">
    <source>
        <dbReference type="EMBL" id="KAF3546323.1"/>
    </source>
</evidence>
<accession>A0ABQ7C3U1</accession>
<feature type="signal peptide" evidence="8">
    <location>
        <begin position="1"/>
        <end position="22"/>
    </location>
</feature>
<dbReference type="PROSITE" id="PS00503">
    <property type="entry name" value="PECTINESTERASE_2"/>
    <property type="match status" value="1"/>
</dbReference>
<feature type="domain" description="Pectinesterase catalytic" evidence="9">
    <location>
        <begin position="287"/>
        <end position="382"/>
    </location>
</feature>
<name>A0ABQ7C3U1_BRACR</name>
<dbReference type="EC" id="3.1.1.11" evidence="3 8"/>
<feature type="active site" evidence="7">
    <location>
        <position position="180"/>
    </location>
</feature>
<evidence type="ECO:0000256" key="7">
    <source>
        <dbReference type="PROSITE-ProRule" id="PRU10040"/>
    </source>
</evidence>
<comment type="caution">
    <text evidence="10">The sequence shown here is derived from an EMBL/GenBank/DDBJ whole genome shotgun (WGS) entry which is preliminary data.</text>
</comment>
<evidence type="ECO:0000256" key="3">
    <source>
        <dbReference type="ARBA" id="ARBA00013229"/>
    </source>
</evidence>
<comment type="catalytic activity">
    <reaction evidence="6 8">
        <text>[(1-&gt;4)-alpha-D-galacturonosyl methyl ester](n) + n H2O = [(1-&gt;4)-alpha-D-galacturonosyl](n) + n methanol + n H(+)</text>
        <dbReference type="Rhea" id="RHEA:22380"/>
        <dbReference type="Rhea" id="RHEA-COMP:14570"/>
        <dbReference type="Rhea" id="RHEA-COMP:14573"/>
        <dbReference type="ChEBI" id="CHEBI:15377"/>
        <dbReference type="ChEBI" id="CHEBI:15378"/>
        <dbReference type="ChEBI" id="CHEBI:17790"/>
        <dbReference type="ChEBI" id="CHEBI:140522"/>
        <dbReference type="ChEBI" id="CHEBI:140523"/>
        <dbReference type="EC" id="3.1.1.11"/>
    </reaction>
</comment>
<dbReference type="Proteomes" id="UP000266723">
    <property type="component" value="Unassembled WGS sequence"/>
</dbReference>
<keyword evidence="4 8" id="KW-0378">Hydrolase</keyword>
<protein>
    <recommendedName>
        <fullName evidence="3 8">Pectinesterase</fullName>
        <ecNumber evidence="3 8">3.1.1.11</ecNumber>
    </recommendedName>
</protein>
<sequence length="412" mass="45666">MGNRRLFIALFCCFCLQHIIEAYHQQVFVDQSGHSNFTKIQKAIDSVPVNNRHWFFINVAAGLYREKIKIPYDKPFIVIVGAGKRNTRVEWDDHDSVAQSPTFATVADNTVIKSLTFVNTYNFPNKGKVNRNPRIPAVAALINGDKCAFYSVGFSGVQDTLWDADGRHFFHRCTIQGAVDFIFGNGQSIYKKCVINVLGATLKPGVAGYITAQGRINPYDASGFVFTDSLVYGSGKAFLGRPWRSYARVIFYNTDLTDVVVPQGYGQNETNACTKKCVINVLGATLKPGVAGYITAQGRTNPYDASGFVFTDNLVHETGKAFLGRPWRSYARVIFYNTDLTDVVVPQGWDSWHFGGHVSQLTFAEIGYYGSGSNTGRRVSWVKKLSGFSVQSMINLDFINSGGWVQALPISV</sequence>
<evidence type="ECO:0000256" key="4">
    <source>
        <dbReference type="ARBA" id="ARBA00022801"/>
    </source>
</evidence>